<name>A0A3P6PHI4_TAEAS</name>
<keyword evidence="3" id="KW-0479">Metal-binding</keyword>
<dbReference type="PANTHER" id="PTHR46212:SF9">
    <property type="entry name" value="PROGRAMMED CELL DEATH PROTEIN 6"/>
    <property type="match status" value="1"/>
</dbReference>
<keyword evidence="2" id="KW-0963">Cytoplasm</keyword>
<sequence length="112" mass="13609">MEVNFDGFLRLWDFVEGWQRYFKAVDRDNSGCYRLSPALYQLMMCRFDRKKKGVIYFDDFVYMCIILQVSHDWVFAPLHKLTEQFRNLDTDRDGYIQIGFEDFLVRVFTVFT</sequence>
<dbReference type="EMBL" id="UYRS01004633">
    <property type="protein sequence ID" value="VDK26815.1"/>
    <property type="molecule type" value="Genomic_DNA"/>
</dbReference>
<evidence type="ECO:0000256" key="2">
    <source>
        <dbReference type="ARBA" id="ARBA00022490"/>
    </source>
</evidence>
<evidence type="ECO:0000256" key="3">
    <source>
        <dbReference type="ARBA" id="ARBA00022723"/>
    </source>
</evidence>
<dbReference type="Pfam" id="PF13833">
    <property type="entry name" value="EF-hand_8"/>
    <property type="match status" value="2"/>
</dbReference>
<keyword evidence="8" id="KW-1185">Reference proteome</keyword>
<dbReference type="Proteomes" id="UP000282613">
    <property type="component" value="Unassembled WGS sequence"/>
</dbReference>
<evidence type="ECO:0000256" key="1">
    <source>
        <dbReference type="ARBA" id="ARBA00004496"/>
    </source>
</evidence>
<reference evidence="7 8" key="1">
    <citation type="submission" date="2018-11" db="EMBL/GenBank/DDBJ databases">
        <authorList>
            <consortium name="Pathogen Informatics"/>
        </authorList>
    </citation>
    <scope>NUCLEOTIDE SEQUENCE [LARGE SCALE GENOMIC DNA]</scope>
</reference>
<comment type="subcellular location">
    <subcellularLocation>
        <location evidence="1">Cytoplasm</location>
    </subcellularLocation>
</comment>
<keyword evidence="5" id="KW-0106">Calcium</keyword>
<protein>
    <recommendedName>
        <fullName evidence="6">EF-hand domain-containing protein</fullName>
    </recommendedName>
</protein>
<dbReference type="Gene3D" id="1.10.238.10">
    <property type="entry name" value="EF-hand"/>
    <property type="match status" value="2"/>
</dbReference>
<feature type="domain" description="EF-hand" evidence="6">
    <location>
        <begin position="80"/>
        <end position="108"/>
    </location>
</feature>
<gene>
    <name evidence="7" type="ORF">TASK_LOCUS2987</name>
</gene>
<evidence type="ECO:0000256" key="5">
    <source>
        <dbReference type="ARBA" id="ARBA00022837"/>
    </source>
</evidence>
<feature type="domain" description="EF-hand" evidence="6">
    <location>
        <begin position="35"/>
        <end position="61"/>
    </location>
</feature>
<dbReference type="PANTHER" id="PTHR46212">
    <property type="entry name" value="PEFLIN"/>
    <property type="match status" value="1"/>
</dbReference>
<evidence type="ECO:0000313" key="7">
    <source>
        <dbReference type="EMBL" id="VDK26815.1"/>
    </source>
</evidence>
<dbReference type="AlphaFoldDB" id="A0A3P6PHI4"/>
<dbReference type="GO" id="GO:0005737">
    <property type="term" value="C:cytoplasm"/>
    <property type="evidence" value="ECO:0007669"/>
    <property type="project" value="UniProtKB-SubCell"/>
</dbReference>
<dbReference type="SUPFAM" id="SSF47473">
    <property type="entry name" value="EF-hand"/>
    <property type="match status" value="1"/>
</dbReference>
<proteinExistence type="predicted"/>
<dbReference type="InterPro" id="IPR002048">
    <property type="entry name" value="EF_hand_dom"/>
</dbReference>
<accession>A0A3P6PHI4</accession>
<dbReference type="OrthoDB" id="186625at2759"/>
<dbReference type="InterPro" id="IPR051426">
    <property type="entry name" value="Peflin/Sorcin_CaBP"/>
</dbReference>
<evidence type="ECO:0000256" key="4">
    <source>
        <dbReference type="ARBA" id="ARBA00022737"/>
    </source>
</evidence>
<organism evidence="7 8">
    <name type="scientific">Taenia asiatica</name>
    <name type="common">Asian tapeworm</name>
    <dbReference type="NCBI Taxonomy" id="60517"/>
    <lineage>
        <taxon>Eukaryota</taxon>
        <taxon>Metazoa</taxon>
        <taxon>Spiralia</taxon>
        <taxon>Lophotrochozoa</taxon>
        <taxon>Platyhelminthes</taxon>
        <taxon>Cestoda</taxon>
        <taxon>Eucestoda</taxon>
        <taxon>Cyclophyllidea</taxon>
        <taxon>Taeniidae</taxon>
        <taxon>Taenia</taxon>
    </lineage>
</organism>
<evidence type="ECO:0000313" key="8">
    <source>
        <dbReference type="Proteomes" id="UP000282613"/>
    </source>
</evidence>
<evidence type="ECO:0000259" key="6">
    <source>
        <dbReference type="Pfam" id="PF13833"/>
    </source>
</evidence>
<keyword evidence="4" id="KW-0677">Repeat</keyword>
<dbReference type="InterPro" id="IPR011992">
    <property type="entry name" value="EF-hand-dom_pair"/>
</dbReference>
<dbReference type="GO" id="GO:0005509">
    <property type="term" value="F:calcium ion binding"/>
    <property type="evidence" value="ECO:0007669"/>
    <property type="project" value="InterPro"/>
</dbReference>